<accession>A0A835Q4P7</accession>
<keyword evidence="1" id="KW-0106">Calcium</keyword>
<dbReference type="PROSITE" id="PS50222">
    <property type="entry name" value="EF_HAND_2"/>
    <property type="match status" value="1"/>
</dbReference>
<dbReference type="InterPro" id="IPR018247">
    <property type="entry name" value="EF_Hand_1_Ca_BS"/>
</dbReference>
<evidence type="ECO:0000313" key="4">
    <source>
        <dbReference type="Proteomes" id="UP000636800"/>
    </source>
</evidence>
<keyword evidence="4" id="KW-1185">Reference proteome</keyword>
<reference evidence="3 4" key="1">
    <citation type="journal article" date="2020" name="Nat. Food">
        <title>A phased Vanilla planifolia genome enables genetic improvement of flavour and production.</title>
        <authorList>
            <person name="Hasing T."/>
            <person name="Tang H."/>
            <person name="Brym M."/>
            <person name="Khazi F."/>
            <person name="Huang T."/>
            <person name="Chambers A.H."/>
        </authorList>
    </citation>
    <scope>NUCLEOTIDE SEQUENCE [LARGE SCALE GENOMIC DNA]</scope>
    <source>
        <tissue evidence="3">Leaf</tissue>
    </source>
</reference>
<feature type="domain" description="EF-hand" evidence="2">
    <location>
        <begin position="78"/>
        <end position="105"/>
    </location>
</feature>
<name>A0A835Q4P7_VANPL</name>
<dbReference type="EMBL" id="JADCNL010000009">
    <property type="protein sequence ID" value="KAG0466265.1"/>
    <property type="molecule type" value="Genomic_DNA"/>
</dbReference>
<evidence type="ECO:0000256" key="1">
    <source>
        <dbReference type="ARBA" id="ARBA00022837"/>
    </source>
</evidence>
<dbReference type="GO" id="GO:0005509">
    <property type="term" value="F:calcium ion binding"/>
    <property type="evidence" value="ECO:0007669"/>
    <property type="project" value="InterPro"/>
</dbReference>
<dbReference type="PANTHER" id="PTHR34574">
    <property type="entry name" value="CALCIUM-BINDING EF-HAND FAMILY PROTEIN-RELATED"/>
    <property type="match status" value="1"/>
</dbReference>
<dbReference type="InterPro" id="IPR002048">
    <property type="entry name" value="EF_hand_dom"/>
</dbReference>
<dbReference type="SUPFAM" id="SSF47473">
    <property type="entry name" value="EF-hand"/>
    <property type="match status" value="1"/>
</dbReference>
<dbReference type="PANTHER" id="PTHR34574:SF10">
    <property type="entry name" value="OS09G0482800 PROTEIN"/>
    <property type="match status" value="1"/>
</dbReference>
<evidence type="ECO:0000313" key="3">
    <source>
        <dbReference type="EMBL" id="KAG0466265.1"/>
    </source>
</evidence>
<protein>
    <recommendedName>
        <fullName evidence="2">EF-hand domain-containing protein</fullName>
    </recommendedName>
</protein>
<dbReference type="PROSITE" id="PS00018">
    <property type="entry name" value="EF_HAND_1"/>
    <property type="match status" value="2"/>
</dbReference>
<organism evidence="3 4">
    <name type="scientific">Vanilla planifolia</name>
    <name type="common">Vanilla</name>
    <dbReference type="NCBI Taxonomy" id="51239"/>
    <lineage>
        <taxon>Eukaryota</taxon>
        <taxon>Viridiplantae</taxon>
        <taxon>Streptophyta</taxon>
        <taxon>Embryophyta</taxon>
        <taxon>Tracheophyta</taxon>
        <taxon>Spermatophyta</taxon>
        <taxon>Magnoliopsida</taxon>
        <taxon>Liliopsida</taxon>
        <taxon>Asparagales</taxon>
        <taxon>Orchidaceae</taxon>
        <taxon>Vanilloideae</taxon>
        <taxon>Vanilleae</taxon>
        <taxon>Vanilla</taxon>
    </lineage>
</organism>
<dbReference type="Proteomes" id="UP000636800">
    <property type="component" value="Unassembled WGS sequence"/>
</dbReference>
<sequence length="137" mass="15307">MSVEILDGDTIRRFVADEAAFGASIEARFAGLDTDNDGLLSFEEMENELSSLRVVEVHFGVDDEAVRPDELARLHRGLFARFDRDGDGRVDMEEFREEMREVLLAVAAGLGFLPVQMVVEDGSFLKLAVEREKTLQA</sequence>
<dbReference type="SMART" id="SM00054">
    <property type="entry name" value="EFh"/>
    <property type="match status" value="2"/>
</dbReference>
<dbReference type="OrthoDB" id="203097at2759"/>
<proteinExistence type="predicted"/>
<dbReference type="AlphaFoldDB" id="A0A835Q4P7"/>
<dbReference type="Gene3D" id="1.10.238.10">
    <property type="entry name" value="EF-hand"/>
    <property type="match status" value="1"/>
</dbReference>
<gene>
    <name evidence="3" type="ORF">HPP92_017845</name>
</gene>
<dbReference type="InterPro" id="IPR011992">
    <property type="entry name" value="EF-hand-dom_pair"/>
</dbReference>
<comment type="caution">
    <text evidence="3">The sequence shown here is derived from an EMBL/GenBank/DDBJ whole genome shotgun (WGS) entry which is preliminary data.</text>
</comment>
<dbReference type="Pfam" id="PF13499">
    <property type="entry name" value="EF-hand_7"/>
    <property type="match status" value="1"/>
</dbReference>
<evidence type="ECO:0000259" key="2">
    <source>
        <dbReference type="PROSITE" id="PS50222"/>
    </source>
</evidence>